<evidence type="ECO:0000313" key="2">
    <source>
        <dbReference type="EMBL" id="CAG8958169.1"/>
    </source>
</evidence>
<feature type="coiled-coil region" evidence="1">
    <location>
        <begin position="75"/>
        <end position="109"/>
    </location>
</feature>
<evidence type="ECO:0000256" key="1">
    <source>
        <dbReference type="SAM" id="Coils"/>
    </source>
</evidence>
<keyword evidence="3" id="KW-1185">Reference proteome</keyword>
<name>A0A9N9L2A7_9HELO</name>
<evidence type="ECO:0000313" key="3">
    <source>
        <dbReference type="Proteomes" id="UP000696280"/>
    </source>
</evidence>
<accession>A0A9N9L2A7</accession>
<protein>
    <submittedName>
        <fullName evidence="2">Uncharacterized protein</fullName>
    </submittedName>
</protein>
<gene>
    <name evidence="2" type="ORF">HYFRA_00000521</name>
</gene>
<dbReference type="EMBL" id="CAJVRL010000081">
    <property type="protein sequence ID" value="CAG8958169.1"/>
    <property type="molecule type" value="Genomic_DNA"/>
</dbReference>
<dbReference type="Proteomes" id="UP000696280">
    <property type="component" value="Unassembled WGS sequence"/>
</dbReference>
<sequence>MNKFRTISIFRTTQLASRNPGFATRTIQPQQRWNSSSEKPTSPHIGFYKTFTRPIAKVMLMAVFTYQLAYWAWVKLEKDEIKAQKTAEIKALEEELQKLIALAEEAGIKVKP</sequence>
<dbReference type="OrthoDB" id="2120024at2759"/>
<comment type="caution">
    <text evidence="2">The sequence shown here is derived from an EMBL/GenBank/DDBJ whole genome shotgun (WGS) entry which is preliminary data.</text>
</comment>
<proteinExistence type="predicted"/>
<organism evidence="2 3">
    <name type="scientific">Hymenoscyphus fraxineus</name>
    <dbReference type="NCBI Taxonomy" id="746836"/>
    <lineage>
        <taxon>Eukaryota</taxon>
        <taxon>Fungi</taxon>
        <taxon>Dikarya</taxon>
        <taxon>Ascomycota</taxon>
        <taxon>Pezizomycotina</taxon>
        <taxon>Leotiomycetes</taxon>
        <taxon>Helotiales</taxon>
        <taxon>Helotiaceae</taxon>
        <taxon>Hymenoscyphus</taxon>
    </lineage>
</organism>
<reference evidence="2" key="1">
    <citation type="submission" date="2021-07" db="EMBL/GenBank/DDBJ databases">
        <authorList>
            <person name="Durling M."/>
        </authorList>
    </citation>
    <scope>NUCLEOTIDE SEQUENCE</scope>
</reference>
<keyword evidence="1" id="KW-0175">Coiled coil</keyword>
<dbReference type="AlphaFoldDB" id="A0A9N9L2A7"/>